<proteinExistence type="predicted"/>
<organism evidence="1">
    <name type="scientific">marine sediment metagenome</name>
    <dbReference type="NCBI Taxonomy" id="412755"/>
    <lineage>
        <taxon>unclassified sequences</taxon>
        <taxon>metagenomes</taxon>
        <taxon>ecological metagenomes</taxon>
    </lineage>
</organism>
<protein>
    <recommendedName>
        <fullName evidence="2">Glycoside hydrolase family 42 N-terminal domain-containing protein</fullName>
    </recommendedName>
</protein>
<comment type="caution">
    <text evidence="1">The sequence shown here is derived from an EMBL/GenBank/DDBJ whole genome shotgun (WGS) entry which is preliminary data.</text>
</comment>
<dbReference type="AlphaFoldDB" id="X1PNK4"/>
<evidence type="ECO:0008006" key="2">
    <source>
        <dbReference type="Google" id="ProtNLM"/>
    </source>
</evidence>
<dbReference type="InterPro" id="IPR017853">
    <property type="entry name" value="GH"/>
</dbReference>
<feature type="non-terminal residue" evidence="1">
    <location>
        <position position="1"/>
    </location>
</feature>
<dbReference type="EMBL" id="BARV01026410">
    <property type="protein sequence ID" value="GAI40600.1"/>
    <property type="molecule type" value="Genomic_DNA"/>
</dbReference>
<accession>X1PNK4</accession>
<feature type="non-terminal residue" evidence="1">
    <location>
        <position position="263"/>
    </location>
</feature>
<evidence type="ECO:0000313" key="1">
    <source>
        <dbReference type="EMBL" id="GAI40600.1"/>
    </source>
</evidence>
<reference evidence="1" key="1">
    <citation type="journal article" date="2014" name="Front. Microbiol.">
        <title>High frequency of phylogenetically diverse reductive dehalogenase-homologous genes in deep subseafloor sedimentary metagenomes.</title>
        <authorList>
            <person name="Kawai M."/>
            <person name="Futagami T."/>
            <person name="Toyoda A."/>
            <person name="Takaki Y."/>
            <person name="Nishi S."/>
            <person name="Hori S."/>
            <person name="Arai W."/>
            <person name="Tsubouchi T."/>
            <person name="Morono Y."/>
            <person name="Uchiyama I."/>
            <person name="Ito T."/>
            <person name="Fujiyama A."/>
            <person name="Inagaki F."/>
            <person name="Takami H."/>
        </authorList>
    </citation>
    <scope>NUCLEOTIDE SEQUENCE</scope>
    <source>
        <strain evidence="1">Expedition CK06-06</strain>
    </source>
</reference>
<dbReference type="SUPFAM" id="SSF51445">
    <property type="entry name" value="(Trans)glycosidases"/>
    <property type="match status" value="1"/>
</dbReference>
<gene>
    <name evidence="1" type="ORF">S06H3_42672</name>
</gene>
<sequence length="263" mass="29550">IYGGGTNPDIDQILAAGFNTCGPMMGFTGDWLDECLRKGLWVVGGLHGFFPNHNIDGAVAFVNQWKHHPAIGAWFFIDEPTMHASYTKELQQTWYNRLKAADPSRDFLTNFTSNVQDRYNPNAFNHCSVDCYPFNDECFRYGAGEWNGNYKGYIKYCIDRWNSQTNNIGGMATVQAFWHLPEYLDPTGHVGDMLAKFQELGVGTQKDGYAMYIWSEVPGGYGVVQNTALFNHVKAVNASYNWPHAPPGEEVVYTCPYCGATFS</sequence>
<dbReference type="Gene3D" id="3.20.20.80">
    <property type="entry name" value="Glycosidases"/>
    <property type="match status" value="1"/>
</dbReference>
<name>X1PNK4_9ZZZZ</name>